<dbReference type="PROSITE" id="PS51511">
    <property type="entry name" value="FIP_RBD"/>
    <property type="match status" value="1"/>
</dbReference>
<dbReference type="InterPro" id="IPR019018">
    <property type="entry name" value="Rab-bd_FIP-RBD"/>
</dbReference>
<evidence type="ECO:0008006" key="14">
    <source>
        <dbReference type="Google" id="ProtNLM"/>
    </source>
</evidence>
<feature type="domain" description="FIP-RBD" evidence="11">
    <location>
        <begin position="462"/>
        <end position="524"/>
    </location>
</feature>
<dbReference type="GO" id="GO:0032465">
    <property type="term" value="P:regulation of cytokinesis"/>
    <property type="evidence" value="ECO:0007669"/>
    <property type="project" value="TreeGrafter"/>
</dbReference>
<evidence type="ECO:0000313" key="13">
    <source>
        <dbReference type="Proteomes" id="UP000075881"/>
    </source>
</evidence>
<dbReference type="InterPro" id="IPR057316">
    <property type="entry name" value="Rab11-FIP3/4_dom"/>
</dbReference>
<dbReference type="VEuPathDB" id="VectorBase:ACHR005725"/>
<dbReference type="InterPro" id="IPR037245">
    <property type="entry name" value="FIP-RBD_C_sf"/>
</dbReference>
<dbReference type="GO" id="GO:0030496">
    <property type="term" value="C:midbody"/>
    <property type="evidence" value="ECO:0007669"/>
    <property type="project" value="UniProtKB-SubCell"/>
</dbReference>
<protein>
    <recommendedName>
        <fullName evidence="14">Peptidase S1 domain-containing protein</fullName>
    </recommendedName>
</protein>
<dbReference type="Pfam" id="PF09457">
    <property type="entry name" value="RBD-FIP"/>
    <property type="match status" value="1"/>
</dbReference>
<feature type="coiled-coil region" evidence="9">
    <location>
        <begin position="229"/>
        <end position="446"/>
    </location>
</feature>
<accession>A0A182K4P0</accession>
<keyword evidence="13" id="KW-1185">Reference proteome</keyword>
<dbReference type="SMART" id="SM00020">
    <property type="entry name" value="Tryp_SPc"/>
    <property type="match status" value="1"/>
</dbReference>
<dbReference type="Gene3D" id="2.40.10.10">
    <property type="entry name" value="Trypsin-like serine proteases"/>
    <property type="match status" value="2"/>
</dbReference>
<evidence type="ECO:0000259" key="10">
    <source>
        <dbReference type="PROSITE" id="PS50240"/>
    </source>
</evidence>
<comment type="subcellular location">
    <subcellularLocation>
        <location evidence="2">Cleavage furrow</location>
    </subcellularLocation>
    <subcellularLocation>
        <location evidence="1">Midbody</location>
    </subcellularLocation>
    <subcellularLocation>
        <location evidence="3">Recycling endosome membrane</location>
        <topology evidence="3">Peripheral membrane protein</topology>
    </subcellularLocation>
</comment>
<dbReference type="Gene3D" id="1.20.5.2440">
    <property type="match status" value="1"/>
</dbReference>
<dbReference type="GO" id="GO:0032456">
    <property type="term" value="P:endocytic recycling"/>
    <property type="evidence" value="ECO:0007669"/>
    <property type="project" value="TreeGrafter"/>
</dbReference>
<evidence type="ECO:0000259" key="11">
    <source>
        <dbReference type="PROSITE" id="PS51511"/>
    </source>
</evidence>
<dbReference type="SUPFAM" id="SSF50494">
    <property type="entry name" value="Trypsin-like serine proteases"/>
    <property type="match status" value="1"/>
</dbReference>
<evidence type="ECO:0000256" key="6">
    <source>
        <dbReference type="ARBA" id="ARBA00023054"/>
    </source>
</evidence>
<dbReference type="EnsemblMetazoa" id="ACHR005725-RA">
    <property type="protein sequence ID" value="ACHR005725-PA"/>
    <property type="gene ID" value="ACHR005725"/>
</dbReference>
<organism evidence="12 13">
    <name type="scientific">Anopheles christyi</name>
    <dbReference type="NCBI Taxonomy" id="43041"/>
    <lineage>
        <taxon>Eukaryota</taxon>
        <taxon>Metazoa</taxon>
        <taxon>Ecdysozoa</taxon>
        <taxon>Arthropoda</taxon>
        <taxon>Hexapoda</taxon>
        <taxon>Insecta</taxon>
        <taxon>Pterygota</taxon>
        <taxon>Neoptera</taxon>
        <taxon>Endopterygota</taxon>
        <taxon>Diptera</taxon>
        <taxon>Nematocera</taxon>
        <taxon>Culicoidea</taxon>
        <taxon>Culicidae</taxon>
        <taxon>Anophelinae</taxon>
        <taxon>Anopheles</taxon>
    </lineage>
</organism>
<dbReference type="PANTHER" id="PTHR15726:SF7">
    <property type="entry name" value="NUCLEAR FALLOUT, ISOFORM J"/>
    <property type="match status" value="1"/>
</dbReference>
<dbReference type="InterPro" id="IPR051977">
    <property type="entry name" value="Rab11-interacting_regulator"/>
</dbReference>
<keyword evidence="7" id="KW-0472">Membrane</keyword>
<keyword evidence="5" id="KW-0967">Endosome</keyword>
<keyword evidence="4" id="KW-0813">Transport</keyword>
<feature type="domain" description="Peptidase S1" evidence="10">
    <location>
        <begin position="542"/>
        <end position="742"/>
    </location>
</feature>
<evidence type="ECO:0000313" key="12">
    <source>
        <dbReference type="EnsemblMetazoa" id="ACHR005725-PA"/>
    </source>
</evidence>
<dbReference type="SUPFAM" id="SSF144270">
    <property type="entry name" value="Eferin C-derminal domain-like"/>
    <property type="match status" value="1"/>
</dbReference>
<dbReference type="STRING" id="43041.A0A182K4P0"/>
<dbReference type="GO" id="GO:0032154">
    <property type="term" value="C:cleavage furrow"/>
    <property type="evidence" value="ECO:0007669"/>
    <property type="project" value="UniProtKB-SubCell"/>
</dbReference>
<keyword evidence="6 9" id="KW-0175">Coiled coil</keyword>
<reference evidence="13" key="1">
    <citation type="submission" date="2013-03" db="EMBL/GenBank/DDBJ databases">
        <title>The Genome Sequence of Anopheles christyi ACHKN1017.</title>
        <authorList>
            <consortium name="The Broad Institute Genomics Platform"/>
            <person name="Neafsey D.E."/>
            <person name="Besansky N."/>
            <person name="Walker B."/>
            <person name="Young S.K."/>
            <person name="Zeng Q."/>
            <person name="Gargeya S."/>
            <person name="Fitzgerald M."/>
            <person name="Haas B."/>
            <person name="Abouelleil A."/>
            <person name="Allen A.W."/>
            <person name="Alvarado L."/>
            <person name="Arachchi H.M."/>
            <person name="Berlin A.M."/>
            <person name="Chapman S.B."/>
            <person name="Gainer-Dewar J."/>
            <person name="Goldberg J."/>
            <person name="Griggs A."/>
            <person name="Gujja S."/>
            <person name="Hansen M."/>
            <person name="Howarth C."/>
            <person name="Imamovic A."/>
            <person name="Ireland A."/>
            <person name="Larimer J."/>
            <person name="McCowan C."/>
            <person name="Murphy C."/>
            <person name="Pearson M."/>
            <person name="Poon T.W."/>
            <person name="Priest M."/>
            <person name="Roberts A."/>
            <person name="Saif S."/>
            <person name="Shea T."/>
            <person name="Sisk P."/>
            <person name="Sykes S."/>
            <person name="Wortman J."/>
            <person name="Nusbaum C."/>
            <person name="Birren B."/>
        </authorList>
    </citation>
    <scope>NUCLEOTIDE SEQUENCE [LARGE SCALE GENOMIC DNA]</scope>
    <source>
        <strain evidence="13">ACHKN1017</strain>
    </source>
</reference>
<name>A0A182K4P0_9DIPT</name>
<evidence type="ECO:0000256" key="8">
    <source>
        <dbReference type="ARBA" id="ARBA00024195"/>
    </source>
</evidence>
<evidence type="ECO:0000256" key="5">
    <source>
        <dbReference type="ARBA" id="ARBA00022753"/>
    </source>
</evidence>
<dbReference type="GO" id="GO:0006508">
    <property type="term" value="P:proteolysis"/>
    <property type="evidence" value="ECO:0007669"/>
    <property type="project" value="InterPro"/>
</dbReference>
<dbReference type="GO" id="GO:0030139">
    <property type="term" value="C:endocytic vesicle"/>
    <property type="evidence" value="ECO:0007669"/>
    <property type="project" value="TreeGrafter"/>
</dbReference>
<dbReference type="InterPro" id="IPR043504">
    <property type="entry name" value="Peptidase_S1_PA_chymotrypsin"/>
</dbReference>
<dbReference type="PROSITE" id="PS50240">
    <property type="entry name" value="TRYPSIN_DOM"/>
    <property type="match status" value="1"/>
</dbReference>
<evidence type="ECO:0000256" key="4">
    <source>
        <dbReference type="ARBA" id="ARBA00022448"/>
    </source>
</evidence>
<reference evidence="12" key="2">
    <citation type="submission" date="2020-05" db="UniProtKB">
        <authorList>
            <consortium name="EnsemblMetazoa"/>
        </authorList>
    </citation>
    <scope>IDENTIFICATION</scope>
    <source>
        <strain evidence="12">ACHKN1017</strain>
    </source>
</reference>
<comment type="similarity">
    <text evidence="8">Belongs to the peptidase S1 family. CLIP subfamily.</text>
</comment>
<dbReference type="GO" id="GO:0055038">
    <property type="term" value="C:recycling endosome membrane"/>
    <property type="evidence" value="ECO:0007669"/>
    <property type="project" value="UniProtKB-SubCell"/>
</dbReference>
<dbReference type="AlphaFoldDB" id="A0A182K4P0"/>
<evidence type="ECO:0000256" key="9">
    <source>
        <dbReference type="SAM" id="Coils"/>
    </source>
</evidence>
<dbReference type="PANTHER" id="PTHR15726">
    <property type="entry name" value="RAB11-FAMILY INTERACTING PROTEIN"/>
    <property type="match status" value="1"/>
</dbReference>
<dbReference type="FunFam" id="1.20.5.2440:FF:000003">
    <property type="entry name" value="Nuclear fallout, isoform D"/>
    <property type="match status" value="1"/>
</dbReference>
<evidence type="ECO:0000256" key="1">
    <source>
        <dbReference type="ARBA" id="ARBA00004214"/>
    </source>
</evidence>
<dbReference type="Pfam" id="PF25450">
    <property type="entry name" value="Rab11-FIP3"/>
    <property type="match status" value="1"/>
</dbReference>
<dbReference type="InterPro" id="IPR001254">
    <property type="entry name" value="Trypsin_dom"/>
</dbReference>
<proteinExistence type="inferred from homology"/>
<dbReference type="GO" id="GO:0004252">
    <property type="term" value="F:serine-type endopeptidase activity"/>
    <property type="evidence" value="ECO:0007669"/>
    <property type="project" value="InterPro"/>
</dbReference>
<sequence>MNWHRLSDKLSPLKMMTTTKKVDYLSTTPTSATTPSSTSQPDSLDLDYDMWQGQFEFVGPTVPINAANGNGSSSIGITALDKQSRTSSSSLEDLRLNGYIPPDQPVLIDEETFLSLHPNDFPSSGPQSGFFLDDYGNPNQNALETYQLNNNNLTANGNVSGGILNIKMLNNKTNNLISSVTIEEKNAKNNLINNNLKLINDNPELGNKYILKSSNSSSKMSDLIKTDLCDNLNEQLEILQRQVTNLADTQSNVDDRTSRTKTEYAVLQARYHMLEEQLRETELRAEERLVEEQKRHRELLARVEREAKLQNENCQIRIRTMEMEVTSLREEIQRLRLQSDKQAADLHATEEKLEKARDSLMISQADLADARAEEKKHRADKQAAEELMVELGKECERLRSERGPALPTTSPESLRLEELHQEMDELRQKSKALEEANEELQAMMLTRSIEEGRNLLNGTSNSLAQELEAMSQNQDTVDSTTLASLTQLQVAFQEKEEENRRLKHYIDTMLLNVVENYPQLLETFSSELSIIESLQAYQQKRMASGTDVAPSEVPYQVSFRFIEQDRHLGSGAILNVRFIITQASFIWKLMRTYPEQSLSEIARIRLGQVELKSKTDDLFYSIYSYTYHPEFDFEAARNDVALVRTREYIDFNRFVQPIELRKGPIPEGSIVSYTDWGAEKACTLYKKSWFPGNVGGPLVMIEDGRPQLVGVMSYVYRACNSFVPGGFERLWNHYEWIAKVTTIDYSYTNFGEMCRVVRNVAAQLLAQSKDTVRRRRAIRASMVKK</sequence>
<dbReference type="Pfam" id="PF00089">
    <property type="entry name" value="Trypsin"/>
    <property type="match status" value="1"/>
</dbReference>
<dbReference type="InterPro" id="IPR009003">
    <property type="entry name" value="Peptidase_S1_PA"/>
</dbReference>
<evidence type="ECO:0000256" key="7">
    <source>
        <dbReference type="ARBA" id="ARBA00023136"/>
    </source>
</evidence>
<evidence type="ECO:0000256" key="2">
    <source>
        <dbReference type="ARBA" id="ARBA00004626"/>
    </source>
</evidence>
<evidence type="ECO:0000256" key="3">
    <source>
        <dbReference type="ARBA" id="ARBA00004654"/>
    </source>
</evidence>
<dbReference type="Proteomes" id="UP000075881">
    <property type="component" value="Unassembled WGS sequence"/>
</dbReference>